<feature type="binding site" evidence="7">
    <location>
        <position position="134"/>
    </location>
    <ligand>
        <name>glyoxylate</name>
        <dbReference type="ChEBI" id="CHEBI:36655"/>
    </ligand>
</feature>
<dbReference type="SUPFAM" id="SSF51395">
    <property type="entry name" value="FMN-linked oxidoreductases"/>
    <property type="match status" value="1"/>
</dbReference>
<feature type="binding site" evidence="7">
    <location>
        <begin position="340"/>
        <end position="341"/>
    </location>
    <ligand>
        <name>FMN</name>
        <dbReference type="ChEBI" id="CHEBI:58210"/>
    </ligand>
</feature>
<evidence type="ECO:0000256" key="1">
    <source>
        <dbReference type="ARBA" id="ARBA00001917"/>
    </source>
</evidence>
<dbReference type="InterPro" id="IPR000262">
    <property type="entry name" value="FMN-dep_DH"/>
</dbReference>
<dbReference type="EMBL" id="CP151632">
    <property type="protein sequence ID" value="WZO34238.1"/>
    <property type="molecule type" value="Genomic_DNA"/>
</dbReference>
<feature type="binding site" evidence="7">
    <location>
        <position position="262"/>
    </location>
    <ligand>
        <name>FMN</name>
        <dbReference type="ChEBI" id="CHEBI:58210"/>
    </ligand>
</feature>
<comment type="similarity">
    <text evidence="5">Belongs to the FMN-dependent alpha-hydroxy acid dehydrogenase family.</text>
</comment>
<evidence type="ECO:0000256" key="4">
    <source>
        <dbReference type="ARBA" id="ARBA00023002"/>
    </source>
</evidence>
<comment type="cofactor">
    <cofactor evidence="1">
        <name>FMN</name>
        <dbReference type="ChEBI" id="CHEBI:58210"/>
    </cofactor>
</comment>
<feature type="active site" description="Proton acceptor" evidence="6">
    <location>
        <position position="286"/>
    </location>
</feature>
<dbReference type="AlphaFoldDB" id="A0AAU6SBA5"/>
<feature type="binding site" evidence="7">
    <location>
        <begin position="84"/>
        <end position="86"/>
    </location>
    <ligand>
        <name>FMN</name>
        <dbReference type="ChEBI" id="CHEBI:58210"/>
    </ligand>
</feature>
<dbReference type="RefSeq" id="WP_349428791.1">
    <property type="nucleotide sequence ID" value="NZ_CP151632.1"/>
</dbReference>
<dbReference type="Gene3D" id="3.20.20.70">
    <property type="entry name" value="Aldolase class I"/>
    <property type="match status" value="1"/>
</dbReference>
<evidence type="ECO:0000256" key="3">
    <source>
        <dbReference type="ARBA" id="ARBA00022643"/>
    </source>
</evidence>
<evidence type="ECO:0000256" key="6">
    <source>
        <dbReference type="PIRSR" id="PIRSR000138-1"/>
    </source>
</evidence>
<dbReference type="InterPro" id="IPR012133">
    <property type="entry name" value="Alpha-hydoxy_acid_DH_FMN"/>
</dbReference>
<dbReference type="InterPro" id="IPR037396">
    <property type="entry name" value="FMN_HAD"/>
</dbReference>
<evidence type="ECO:0000256" key="5">
    <source>
        <dbReference type="ARBA" id="ARBA00024042"/>
    </source>
</evidence>
<gene>
    <name evidence="9" type="primary">mftD</name>
    <name evidence="9" type="ORF">MRBLWS13_001891</name>
</gene>
<dbReference type="NCBIfam" id="TIGR03966">
    <property type="entry name" value="actino_HemFlav"/>
    <property type="match status" value="1"/>
</dbReference>
<feature type="binding site" evidence="7">
    <location>
        <position position="284"/>
    </location>
    <ligand>
        <name>FMN</name>
        <dbReference type="ChEBI" id="CHEBI:58210"/>
    </ligand>
</feature>
<evidence type="ECO:0000259" key="8">
    <source>
        <dbReference type="PROSITE" id="PS51349"/>
    </source>
</evidence>
<keyword evidence="4" id="KW-0560">Oxidoreductase</keyword>
<dbReference type="GO" id="GO:0016491">
    <property type="term" value="F:oxidoreductase activity"/>
    <property type="evidence" value="ECO:0007669"/>
    <property type="project" value="UniProtKB-KW"/>
</dbReference>
<protein>
    <submittedName>
        <fullName evidence="9">Mycofactocin biosynthesis FMN-dependent deaminase MftD</fullName>
    </submittedName>
</protein>
<dbReference type="PANTHER" id="PTHR10578:SF107">
    <property type="entry name" value="2-HYDROXYACID OXIDASE 1"/>
    <property type="match status" value="1"/>
</dbReference>
<evidence type="ECO:0000256" key="7">
    <source>
        <dbReference type="PIRSR" id="PIRSR000138-2"/>
    </source>
</evidence>
<dbReference type="CDD" id="cd02809">
    <property type="entry name" value="alpha_hydroxyacid_oxid_FMN"/>
    <property type="match status" value="1"/>
</dbReference>
<name>A0AAU6SBA5_9MICO</name>
<sequence>MSFFSHKPIETVAEARARAKKLLPKDVFTALEAGSDGGSTIRANLRAFEQVGMIPRVGVEIPLHPDLKTTFMGQNIDLPVVIAPAAAQAMHPDGEVGVARASRRAGTALGLANFASMPVEDVASANPNTFAHVYLSGDRDTIADRVERFRRAGVKGLIFTLDLSGGRVAHQPRDWGSPVYPDGLGLGTMMKYAPTAVVHPRWTLRYLRRGSVPGLYAPNMSKKDGVVPTLVGALNEWVGTHIPTWDDMAWLSDLWGGPFMIKGLVTPDDARRALDVGATAIGVSNHGGNNLDTTPSPLRFLPAVVKAVGDQAEVTFDSGVRRGTDVVKALALGAQSVMIGRPWFYGLATDGERGVYEVLETFRITIERTLIGLGKSSIHDLTPEDLVIPDGFLIE</sequence>
<feature type="binding site" evidence="7">
    <location>
        <position position="286"/>
    </location>
    <ligand>
        <name>glyoxylate</name>
        <dbReference type="ChEBI" id="CHEBI:36655"/>
    </ligand>
</feature>
<dbReference type="PANTHER" id="PTHR10578">
    <property type="entry name" value="S -2-HYDROXY-ACID OXIDASE-RELATED"/>
    <property type="match status" value="1"/>
</dbReference>
<organism evidence="9">
    <name type="scientific">Microbacterium sp. LWS13-1.2</name>
    <dbReference type="NCBI Taxonomy" id="3135264"/>
    <lineage>
        <taxon>Bacteria</taxon>
        <taxon>Bacillati</taxon>
        <taxon>Actinomycetota</taxon>
        <taxon>Actinomycetes</taxon>
        <taxon>Micrococcales</taxon>
        <taxon>Microbacteriaceae</taxon>
        <taxon>Microbacterium</taxon>
    </lineage>
</organism>
<dbReference type="InterPro" id="IPR013785">
    <property type="entry name" value="Aldolase_TIM"/>
</dbReference>
<feature type="domain" description="FMN hydroxy acid dehydrogenase" evidence="8">
    <location>
        <begin position="4"/>
        <end position="391"/>
    </location>
</feature>
<feature type="binding site" evidence="7">
    <location>
        <begin position="317"/>
        <end position="321"/>
    </location>
    <ligand>
        <name>FMN</name>
        <dbReference type="ChEBI" id="CHEBI:58210"/>
    </ligand>
</feature>
<keyword evidence="3 7" id="KW-0288">FMN</keyword>
<evidence type="ECO:0000313" key="9">
    <source>
        <dbReference type="EMBL" id="WZO34238.1"/>
    </source>
</evidence>
<dbReference type="InterPro" id="IPR023989">
    <property type="entry name" value="MftD"/>
</dbReference>
<dbReference type="PIRSF" id="PIRSF000138">
    <property type="entry name" value="Al-hdrx_acd_dh"/>
    <property type="match status" value="1"/>
</dbReference>
<dbReference type="GO" id="GO:0010181">
    <property type="term" value="F:FMN binding"/>
    <property type="evidence" value="ECO:0007669"/>
    <property type="project" value="InterPro"/>
</dbReference>
<accession>A0AAU6SBA5</accession>
<evidence type="ECO:0000256" key="2">
    <source>
        <dbReference type="ARBA" id="ARBA00022630"/>
    </source>
</evidence>
<proteinExistence type="inferred from homology"/>
<dbReference type="PROSITE" id="PS51349">
    <property type="entry name" value="FMN_HYDROXY_ACID_DH_2"/>
    <property type="match status" value="1"/>
</dbReference>
<reference evidence="9" key="1">
    <citation type="submission" date="2024-04" db="EMBL/GenBank/DDBJ databases">
        <authorList>
            <person name="Roder T."/>
            <person name="Oberhansli S."/>
            <person name="Kreuzer M."/>
        </authorList>
    </citation>
    <scope>NUCLEOTIDE SEQUENCE</scope>
    <source>
        <strain evidence="9">LWS13-1.2</strain>
    </source>
</reference>
<keyword evidence="2 7" id="KW-0285">Flavoprotein</keyword>
<dbReference type="Pfam" id="PF01070">
    <property type="entry name" value="FMN_dh"/>
    <property type="match status" value="1"/>
</dbReference>
<feature type="binding site" evidence="7">
    <location>
        <position position="160"/>
    </location>
    <ligand>
        <name>FMN</name>
        <dbReference type="ChEBI" id="CHEBI:58210"/>
    </ligand>
</feature>